<dbReference type="Pfam" id="PF05345">
    <property type="entry name" value="He_PIG"/>
    <property type="match status" value="6"/>
</dbReference>
<dbReference type="PANTHER" id="PTHR47197">
    <property type="entry name" value="PROTEIN NIRF"/>
    <property type="match status" value="1"/>
</dbReference>
<dbReference type="GO" id="GO:0016020">
    <property type="term" value="C:membrane"/>
    <property type="evidence" value="ECO:0007669"/>
    <property type="project" value="InterPro"/>
</dbReference>
<dbReference type="Gene3D" id="2.130.10.10">
    <property type="entry name" value="YVTN repeat-like/Quinoprotein amine dehydrogenase"/>
    <property type="match status" value="3"/>
</dbReference>
<dbReference type="GeneID" id="5145126"/>
<dbReference type="SUPFAM" id="SSF51004">
    <property type="entry name" value="C-terminal (heme d1) domain of cytochrome cd1-nitrite reductase"/>
    <property type="match status" value="1"/>
</dbReference>
<feature type="domain" description="Cadherin" evidence="2">
    <location>
        <begin position="450"/>
        <end position="524"/>
    </location>
</feature>
<dbReference type="SUPFAM" id="SSF49313">
    <property type="entry name" value="Cadherin-like"/>
    <property type="match status" value="6"/>
</dbReference>
<dbReference type="Gene3D" id="2.60.40.10">
    <property type="entry name" value="Immunoglobulins"/>
    <property type="match status" value="6"/>
</dbReference>
<dbReference type="SMART" id="SM00089">
    <property type="entry name" value="PKD"/>
    <property type="match status" value="5"/>
</dbReference>
<reference evidence="3 4" key="1">
    <citation type="journal article" date="2006" name="Science">
        <title>Genome of rice cluster I archaea -- the key methane producers in the rice rhizosphere.</title>
        <authorList>
            <person name="Erkel C."/>
            <person name="Kube M."/>
            <person name="Reinhardt R."/>
            <person name="Liesack W."/>
        </authorList>
    </citation>
    <scope>NUCLEOTIDE SEQUENCE [LARGE SCALE GENOMIC DNA]</scope>
    <source>
        <strain evidence="4">DSM 22066 / NBRC 105507 / MRE50</strain>
    </source>
</reference>
<keyword evidence="1" id="KW-0472">Membrane</keyword>
<dbReference type="GO" id="GO:0005509">
    <property type="term" value="F:calcium ion binding"/>
    <property type="evidence" value="ECO:0007669"/>
    <property type="project" value="InterPro"/>
</dbReference>
<dbReference type="CDD" id="cd05819">
    <property type="entry name" value="NHL"/>
    <property type="match status" value="1"/>
</dbReference>
<keyword evidence="1" id="KW-1133">Transmembrane helix</keyword>
<dbReference type="Pfam" id="PF10282">
    <property type="entry name" value="Lactonase"/>
    <property type="match status" value="1"/>
</dbReference>
<dbReference type="RefSeq" id="WP_012034636.1">
    <property type="nucleotide sequence ID" value="NC_009464.1"/>
</dbReference>
<sequence length="1077" mass="110145">MIHGGCLRLSNISLVAILILIFSITIVADTANASPNAYIPTRDNTVVVLDAYYGTYIYTIPVGIDPRGIAVSPDGLTAYVANYGSGTVSVIDTTSKTVKANVTVGANPYGVAINGDGSRVYVTNYGSGTVSVISTTGNQVTATIPVGLNPVGVVVSPDGTRVYVANSGTNTVSIISTADNSVTDRLVGTAPRGIAITPNGLKVYVANYGSSTVSVINTVSDTVAPIPIYVGENPTGVTVATNGRWAYVTNPKENTVSAIDTVTDFEEQEHTIPVGTGPAGIAKVPGENSVFVVNTGSNSITIIDTNSNSVRHHFSIGTTPSAFGEFIGISHNQAPVLSTIGDKVVNELEPLAFNASATDSDVPAQTLYYYLTGSVPTGASIHPATGEFFWTPTEAHGPGAYTFTIVVSDGMSFDSETINVTVNEVNQAPVLAEIGNKAVNEEATLSFTATAVDTDMPANNLTYSLVNAPAGASIDQSSGVFTWTPTEAQGPGTYTFTVCVSDGSLADTEDIMVTVDEVNTAPVLAIIGGKTVDEGTALAFTVSASDSDLPAQALTFSLAGAPTGASIDETTGAFTWTPTEAQGPNSYTFDIVVSDGLVADSETITVTVNEVNADPVLSGVPASLSCDELTACTFTASATDSDMPAQTVTFSLSGAPAGASINAGTGAFTWTPTEAQGPGSYTFSVVASDGVTTDSQSITITVNEVNVAPVLGAIGDQTVNEGEALTFTASATDSDLPAQTLIFSLSGAPAGASIDMNTGVFTWMPNEAQGPDSYTFNVVVSDGLHTDSEEITVTVNEVNQAPVLNVISDWTTNEETLLTFTATASDPDLPAQTLSFSLAGSVPAGAAIDSAGTFTWTPTEAQGPGSYTFEVVVSDGLATDSQEITITVNEVLKYLNVSSNQSSLIVGRQTAVLFTVTSADLPVEGATITLTGNATGTGLTGSSGTAVIIVNSSSAGSITITVSKAGYETEIATLKAIVPLPASGGRPVTISMDEMYTRPTPTPIPTVTPIATATPVSTVTPTSETVITPAPAVNSTPTASSAPGSQALPVGPIVWVHSIAITAAGILVAWYLLVWKK</sequence>
<dbReference type="PANTHER" id="PTHR47197:SF3">
    <property type="entry name" value="DIHYDRO-HEME D1 DEHYDROGENASE"/>
    <property type="match status" value="1"/>
</dbReference>
<dbReference type="eggNOG" id="arCOG02562">
    <property type="taxonomic scope" value="Archaea"/>
</dbReference>
<feature type="domain" description="Cadherin" evidence="2">
    <location>
        <begin position="535"/>
        <end position="617"/>
    </location>
</feature>
<dbReference type="eggNOG" id="arCOG02544">
    <property type="taxonomic scope" value="Archaea"/>
</dbReference>
<keyword evidence="4" id="KW-1185">Reference proteome</keyword>
<dbReference type="InterPro" id="IPR002126">
    <property type="entry name" value="Cadherin-like_dom"/>
</dbReference>
<dbReference type="PROSITE" id="PS50268">
    <property type="entry name" value="CADHERIN_2"/>
    <property type="match status" value="2"/>
</dbReference>
<dbReference type="GO" id="GO:0007156">
    <property type="term" value="P:homophilic cell adhesion via plasma membrane adhesion molecules"/>
    <property type="evidence" value="ECO:0007669"/>
    <property type="project" value="InterPro"/>
</dbReference>
<dbReference type="NCBIfam" id="TIGR02276">
    <property type="entry name" value="beta_rpt_yvtn"/>
    <property type="match status" value="6"/>
</dbReference>
<dbReference type="InterPro" id="IPR011048">
    <property type="entry name" value="Haem_d1_sf"/>
</dbReference>
<feature type="transmembrane region" description="Helical" evidence="1">
    <location>
        <begin position="1053"/>
        <end position="1074"/>
    </location>
</feature>
<dbReference type="SMART" id="SM00736">
    <property type="entry name" value="CADG"/>
    <property type="match status" value="3"/>
</dbReference>
<dbReference type="PATRIC" id="fig|351160.9.peg.323"/>
<evidence type="ECO:0000313" key="4">
    <source>
        <dbReference type="Proteomes" id="UP000000663"/>
    </source>
</evidence>
<dbReference type="InterPro" id="IPR051200">
    <property type="entry name" value="Host-pathogen_enzymatic-act"/>
</dbReference>
<accession>Q0W0Y5</accession>
<dbReference type="NCBIfam" id="NF012211">
    <property type="entry name" value="tand_rpt_95"/>
    <property type="match status" value="5"/>
</dbReference>
<dbReference type="Proteomes" id="UP000000663">
    <property type="component" value="Chromosome"/>
</dbReference>
<dbReference type="KEGG" id="rci:RRC213"/>
<dbReference type="AlphaFoldDB" id="Q0W0Y5"/>
<dbReference type="InterPro" id="IPR011964">
    <property type="entry name" value="YVTN_b-propeller_repeat"/>
</dbReference>
<dbReference type="InterPro" id="IPR022409">
    <property type="entry name" value="PKD/Chitinase_dom"/>
</dbReference>
<dbReference type="OrthoDB" id="137654at2157"/>
<dbReference type="InterPro" id="IPR013783">
    <property type="entry name" value="Ig-like_fold"/>
</dbReference>
<evidence type="ECO:0000256" key="1">
    <source>
        <dbReference type="SAM" id="Phobius"/>
    </source>
</evidence>
<organism evidence="3 4">
    <name type="scientific">Methanocella arvoryzae (strain DSM 22066 / NBRC 105507 / MRE50)</name>
    <dbReference type="NCBI Taxonomy" id="351160"/>
    <lineage>
        <taxon>Archaea</taxon>
        <taxon>Methanobacteriati</taxon>
        <taxon>Methanobacteriota</taxon>
        <taxon>Stenosarchaea group</taxon>
        <taxon>Methanomicrobia</taxon>
        <taxon>Methanocellales</taxon>
        <taxon>Methanocellaceae</taxon>
        <taxon>Methanocella</taxon>
    </lineage>
</organism>
<dbReference type="InterPro" id="IPR015943">
    <property type="entry name" value="WD40/YVTN_repeat-like_dom_sf"/>
</dbReference>
<dbReference type="InterPro" id="IPR019405">
    <property type="entry name" value="Lactonase_7-beta_prop"/>
</dbReference>
<proteinExistence type="predicted"/>
<protein>
    <recommendedName>
        <fullName evidence="2">Cadherin domain-containing protein</fullName>
    </recommendedName>
</protein>
<dbReference type="InterPro" id="IPR015919">
    <property type="entry name" value="Cadherin-like_sf"/>
</dbReference>
<dbReference type="SMART" id="SM00112">
    <property type="entry name" value="CA"/>
    <property type="match status" value="5"/>
</dbReference>
<name>Q0W0Y5_METAR</name>
<dbReference type="InterPro" id="IPR006644">
    <property type="entry name" value="Cadg"/>
</dbReference>
<keyword evidence="1" id="KW-0812">Transmembrane</keyword>
<gene>
    <name evidence="3" type="ORF">RRC213</name>
</gene>
<evidence type="ECO:0000313" key="3">
    <source>
        <dbReference type="EMBL" id="CAJ37958.1"/>
    </source>
</evidence>
<dbReference type="EMBL" id="AM114193">
    <property type="protein sequence ID" value="CAJ37958.1"/>
    <property type="molecule type" value="Genomic_DNA"/>
</dbReference>
<dbReference type="STRING" id="351160.RRC213"/>
<evidence type="ECO:0000259" key="2">
    <source>
        <dbReference type="PROSITE" id="PS50268"/>
    </source>
</evidence>